<sequence length="306" mass="32983">MPSYGRSRSAATVSLQEARPLQGTLLLLATLPIGSQDLGGSCQVKPGVAANRDFGSVVLSQHGILSGGMSSSTGVSPKPSTQAVNEEERAAIMAQHCPFDTGVSNVDICRDLVKRFEVKDIACVQDFGGGTFEVTFVSEDAVQQFKAKQEIFVGKGVVRFQYRGARTMTMRIFGYPENCPDKHLMKGLQEYGKVLGIREESVPKFESISSGVRRVRMEMEKAVPNIMESNDRLIYIEYDGVVRSSFADDREDSLTAAGGSTQRERVLLCEAAPGGEKPEGAELEQAEASPHPPAAEPTPAPPADVL</sequence>
<evidence type="ECO:0000313" key="3">
    <source>
        <dbReference type="Proteomes" id="UP000821866"/>
    </source>
</evidence>
<evidence type="ECO:0000313" key="2">
    <source>
        <dbReference type="EMBL" id="KAH8033241.1"/>
    </source>
</evidence>
<dbReference type="AlphaFoldDB" id="A0A9J6EFP4"/>
<evidence type="ECO:0000256" key="1">
    <source>
        <dbReference type="SAM" id="MobiDB-lite"/>
    </source>
</evidence>
<feature type="compositionally biased region" description="Pro residues" evidence="1">
    <location>
        <begin position="290"/>
        <end position="306"/>
    </location>
</feature>
<reference evidence="2" key="1">
    <citation type="journal article" date="2020" name="Cell">
        <title>Large-Scale Comparative Analyses of Tick Genomes Elucidate Their Genetic Diversity and Vector Capacities.</title>
        <authorList>
            <consortium name="Tick Genome and Microbiome Consortium (TIGMIC)"/>
            <person name="Jia N."/>
            <person name="Wang J."/>
            <person name="Shi W."/>
            <person name="Du L."/>
            <person name="Sun Y."/>
            <person name="Zhan W."/>
            <person name="Jiang J.F."/>
            <person name="Wang Q."/>
            <person name="Zhang B."/>
            <person name="Ji P."/>
            <person name="Bell-Sakyi L."/>
            <person name="Cui X.M."/>
            <person name="Yuan T.T."/>
            <person name="Jiang B.G."/>
            <person name="Yang W.F."/>
            <person name="Lam T.T."/>
            <person name="Chang Q.C."/>
            <person name="Ding S.J."/>
            <person name="Wang X.J."/>
            <person name="Zhu J.G."/>
            <person name="Ruan X.D."/>
            <person name="Zhao L."/>
            <person name="Wei J.T."/>
            <person name="Ye R.Z."/>
            <person name="Que T.C."/>
            <person name="Du C.H."/>
            <person name="Zhou Y.H."/>
            <person name="Cheng J.X."/>
            <person name="Dai P.F."/>
            <person name="Guo W.B."/>
            <person name="Han X.H."/>
            <person name="Huang E.J."/>
            <person name="Li L.F."/>
            <person name="Wei W."/>
            <person name="Gao Y.C."/>
            <person name="Liu J.Z."/>
            <person name="Shao H.Z."/>
            <person name="Wang X."/>
            <person name="Wang C.C."/>
            <person name="Yang T.C."/>
            <person name="Huo Q.B."/>
            <person name="Li W."/>
            <person name="Chen H.Y."/>
            <person name="Chen S.E."/>
            <person name="Zhou L.G."/>
            <person name="Ni X.B."/>
            <person name="Tian J.H."/>
            <person name="Sheng Y."/>
            <person name="Liu T."/>
            <person name="Pan Y.S."/>
            <person name="Xia L.Y."/>
            <person name="Li J."/>
            <person name="Zhao F."/>
            <person name="Cao W.C."/>
        </authorList>
    </citation>
    <scope>NUCLEOTIDE SEQUENCE</scope>
    <source>
        <strain evidence="2">Rmic-2018</strain>
    </source>
</reference>
<keyword evidence="3" id="KW-1185">Reference proteome</keyword>
<accession>A0A9J6EFP4</accession>
<reference evidence="2" key="2">
    <citation type="submission" date="2021-09" db="EMBL/GenBank/DDBJ databases">
        <authorList>
            <person name="Jia N."/>
            <person name="Wang J."/>
            <person name="Shi W."/>
            <person name="Du L."/>
            <person name="Sun Y."/>
            <person name="Zhan W."/>
            <person name="Jiang J."/>
            <person name="Wang Q."/>
            <person name="Zhang B."/>
            <person name="Ji P."/>
            <person name="Sakyi L.B."/>
            <person name="Cui X."/>
            <person name="Yuan T."/>
            <person name="Jiang B."/>
            <person name="Yang W."/>
            <person name="Lam T.T.-Y."/>
            <person name="Chang Q."/>
            <person name="Ding S."/>
            <person name="Wang X."/>
            <person name="Zhu J."/>
            <person name="Ruan X."/>
            <person name="Zhao L."/>
            <person name="Wei J."/>
            <person name="Que T."/>
            <person name="Du C."/>
            <person name="Cheng J."/>
            <person name="Dai P."/>
            <person name="Han X."/>
            <person name="Huang E."/>
            <person name="Gao Y."/>
            <person name="Liu J."/>
            <person name="Shao H."/>
            <person name="Ye R."/>
            <person name="Li L."/>
            <person name="Wei W."/>
            <person name="Wang X."/>
            <person name="Wang C."/>
            <person name="Huo Q."/>
            <person name="Li W."/>
            <person name="Guo W."/>
            <person name="Chen H."/>
            <person name="Chen S."/>
            <person name="Zhou L."/>
            <person name="Zhou L."/>
            <person name="Ni X."/>
            <person name="Tian J."/>
            <person name="Zhou Y."/>
            <person name="Sheng Y."/>
            <person name="Liu T."/>
            <person name="Pan Y."/>
            <person name="Xia L."/>
            <person name="Li J."/>
            <person name="Zhao F."/>
            <person name="Cao W."/>
        </authorList>
    </citation>
    <scope>NUCLEOTIDE SEQUENCE</scope>
    <source>
        <strain evidence="2">Rmic-2018</strain>
        <tissue evidence="2">Larvae</tissue>
    </source>
</reference>
<gene>
    <name evidence="2" type="ORF">HPB51_008571</name>
</gene>
<proteinExistence type="predicted"/>
<protein>
    <submittedName>
        <fullName evidence="2">Uncharacterized protein</fullName>
    </submittedName>
</protein>
<comment type="caution">
    <text evidence="2">The sequence shown here is derived from an EMBL/GenBank/DDBJ whole genome shotgun (WGS) entry which is preliminary data.</text>
</comment>
<name>A0A9J6EFP4_RHIMP</name>
<feature type="region of interest" description="Disordered" evidence="1">
    <location>
        <begin position="271"/>
        <end position="306"/>
    </location>
</feature>
<dbReference type="Proteomes" id="UP000821866">
    <property type="component" value="Chromosome 2"/>
</dbReference>
<dbReference type="EMBL" id="JABSTU010000004">
    <property type="protein sequence ID" value="KAH8033241.1"/>
    <property type="molecule type" value="Genomic_DNA"/>
</dbReference>
<organism evidence="2 3">
    <name type="scientific">Rhipicephalus microplus</name>
    <name type="common">Cattle tick</name>
    <name type="synonym">Boophilus microplus</name>
    <dbReference type="NCBI Taxonomy" id="6941"/>
    <lineage>
        <taxon>Eukaryota</taxon>
        <taxon>Metazoa</taxon>
        <taxon>Ecdysozoa</taxon>
        <taxon>Arthropoda</taxon>
        <taxon>Chelicerata</taxon>
        <taxon>Arachnida</taxon>
        <taxon>Acari</taxon>
        <taxon>Parasitiformes</taxon>
        <taxon>Ixodida</taxon>
        <taxon>Ixodoidea</taxon>
        <taxon>Ixodidae</taxon>
        <taxon>Rhipicephalinae</taxon>
        <taxon>Rhipicephalus</taxon>
        <taxon>Boophilus</taxon>
    </lineage>
</organism>